<sequence length="83" mass="9793">MRIKACLPLHGFRQVQTDSFRRPDIVYNGALTHFRVDDDVIKLYGCKRRQRNMGSFPILQPYNIWATTSLALKAYCARQRYEL</sequence>
<comment type="caution">
    <text evidence="1">The sequence shown here is derived from an EMBL/GenBank/DDBJ whole genome shotgun (WGS) entry which is preliminary data.</text>
</comment>
<proteinExistence type="predicted"/>
<reference evidence="1 2" key="1">
    <citation type="submission" date="2023-11" db="EMBL/GenBank/DDBJ databases">
        <authorList>
            <person name="Okamura Y."/>
        </authorList>
    </citation>
    <scope>NUCLEOTIDE SEQUENCE [LARGE SCALE GENOMIC DNA]</scope>
</reference>
<protein>
    <submittedName>
        <fullName evidence="1">Uncharacterized protein</fullName>
    </submittedName>
</protein>
<dbReference type="Proteomes" id="UP001497472">
    <property type="component" value="Unassembled WGS sequence"/>
</dbReference>
<dbReference type="AlphaFoldDB" id="A0AAV1JKY8"/>
<gene>
    <name evidence="1" type="ORF">LNINA_LOCUS8639</name>
</gene>
<name>A0AAV1JKY8_9NEOP</name>
<dbReference type="EMBL" id="CAVLEF010000011">
    <property type="protein sequence ID" value="CAK1549329.1"/>
    <property type="molecule type" value="Genomic_DNA"/>
</dbReference>
<evidence type="ECO:0000313" key="1">
    <source>
        <dbReference type="EMBL" id="CAK1549329.1"/>
    </source>
</evidence>
<organism evidence="1 2">
    <name type="scientific">Leptosia nina</name>
    <dbReference type="NCBI Taxonomy" id="320188"/>
    <lineage>
        <taxon>Eukaryota</taxon>
        <taxon>Metazoa</taxon>
        <taxon>Ecdysozoa</taxon>
        <taxon>Arthropoda</taxon>
        <taxon>Hexapoda</taxon>
        <taxon>Insecta</taxon>
        <taxon>Pterygota</taxon>
        <taxon>Neoptera</taxon>
        <taxon>Endopterygota</taxon>
        <taxon>Lepidoptera</taxon>
        <taxon>Glossata</taxon>
        <taxon>Ditrysia</taxon>
        <taxon>Papilionoidea</taxon>
        <taxon>Pieridae</taxon>
        <taxon>Pierinae</taxon>
        <taxon>Leptosia</taxon>
    </lineage>
</organism>
<keyword evidence="2" id="KW-1185">Reference proteome</keyword>
<evidence type="ECO:0000313" key="2">
    <source>
        <dbReference type="Proteomes" id="UP001497472"/>
    </source>
</evidence>
<accession>A0AAV1JKY8</accession>